<dbReference type="EMBL" id="FN597644">
    <property type="protein sequence ID" value="CBI41679.1"/>
    <property type="molecule type" value="Genomic_DNA"/>
</dbReference>
<gene>
    <name evidence="4" type="primary">yqaL</name>
    <name evidence="4" type="ordered locus">BAMF_0553</name>
</gene>
<dbReference type="AlphaFoldDB" id="A0A9P1NGP3"/>
<proteinExistence type="inferred from homology"/>
<reference evidence="5" key="2">
    <citation type="journal article" date="2011" name="J. Biotechnol.">
        <title>Genome sequence of B. amyloliquefaciens type strain DSM7(T) reveals differences to plant-associated B. amyloliquefaciens FZB42.</title>
        <authorList>
            <person name="Ruckert C."/>
            <person name="Blom J."/>
            <person name="Chen X."/>
            <person name="Reva O."/>
            <person name="Borriss R."/>
        </authorList>
    </citation>
    <scope>NUCLEOTIDE SEQUENCE [LARGE SCALE GENOMIC DNA]</scope>
    <source>
        <strain evidence="5">DSM 7</strain>
    </source>
</reference>
<dbReference type="KEGG" id="bao:BAMF_0553"/>
<organism evidence="4 5">
    <name type="scientific">Bacillus amyloliquefaciens (strain ATCC 23350 / DSM 7 / BCRC 11601 / CCUG 28519 / NBRC 15535 / NRRL B-14393 / F)</name>
    <dbReference type="NCBI Taxonomy" id="692420"/>
    <lineage>
        <taxon>Bacteria</taxon>
        <taxon>Bacillati</taxon>
        <taxon>Bacillota</taxon>
        <taxon>Bacilli</taxon>
        <taxon>Bacillales</taxon>
        <taxon>Bacillaceae</taxon>
        <taxon>Bacillus</taxon>
        <taxon>Bacillus amyloliquefaciens group</taxon>
    </lineage>
</organism>
<dbReference type="InterPro" id="IPR006343">
    <property type="entry name" value="DnaB/C_C"/>
</dbReference>
<dbReference type="SUPFAM" id="SSF158499">
    <property type="entry name" value="DnaD domain-like"/>
    <property type="match status" value="1"/>
</dbReference>
<evidence type="ECO:0000256" key="1">
    <source>
        <dbReference type="ARBA" id="ARBA00093462"/>
    </source>
</evidence>
<keyword evidence="4" id="KW-0238">DNA-binding</keyword>
<evidence type="ECO:0000259" key="3">
    <source>
        <dbReference type="Pfam" id="PF07261"/>
    </source>
</evidence>
<protein>
    <submittedName>
        <fullName evidence="4">DNA-binding protein skin element</fullName>
    </submittedName>
</protein>
<dbReference type="RefSeq" id="WP_013351198.1">
    <property type="nucleotide sequence ID" value="NC_014551.1"/>
</dbReference>
<dbReference type="GO" id="GO:0003677">
    <property type="term" value="F:DNA binding"/>
    <property type="evidence" value="ECO:0007669"/>
    <property type="project" value="UniProtKB-KW"/>
</dbReference>
<feature type="domain" description="DnaB/C C-terminal" evidence="3">
    <location>
        <begin position="132"/>
        <end position="200"/>
    </location>
</feature>
<name>A0A9P1NGP3_BACAS</name>
<comment type="similarity">
    <text evidence="1">Belongs to the DnaB/DnaD family.</text>
</comment>
<reference evidence="4 5" key="1">
    <citation type="journal article" date="2011" name="Int. J. Syst. Evol. Microbiol.">
        <title>Relationship of Bacillus amyloliquefaciens clades associated with strains DSM 7T and FZB42T: a proposal for Bacillus amyloliquefaciens subsp. amyloliquefaciens subsp. nov. and Bacillus amyloliquefaciens subsp. plantarum subsp. nov. based on complete genome sequence comparisons.</title>
        <authorList>
            <person name="Borriss R."/>
            <person name="Chen X.H."/>
            <person name="Rueckert C."/>
            <person name="Blom J."/>
            <person name="Becker A."/>
            <person name="Baumgarth B."/>
            <person name="Fan B."/>
            <person name="Pukall R."/>
            <person name="Schumann P."/>
            <person name="Sproer C."/>
            <person name="Junge H."/>
            <person name="Vater J."/>
            <person name="Puhler A."/>
            <person name="Klenk H.P."/>
        </authorList>
    </citation>
    <scope>NUCLEOTIDE SEQUENCE [LARGE SCALE GENOMIC DNA]</scope>
    <source>
        <strain evidence="5">DSM 7</strain>
    </source>
</reference>
<evidence type="ECO:0000313" key="4">
    <source>
        <dbReference type="EMBL" id="CBI41679.1"/>
    </source>
</evidence>
<evidence type="ECO:0000256" key="2">
    <source>
        <dbReference type="SAM" id="MobiDB-lite"/>
    </source>
</evidence>
<dbReference type="Gene3D" id="1.10.10.630">
    <property type="entry name" value="DnaD domain-like"/>
    <property type="match status" value="1"/>
</dbReference>
<feature type="region of interest" description="Disordered" evidence="2">
    <location>
        <begin position="97"/>
        <end position="119"/>
    </location>
</feature>
<dbReference type="InterPro" id="IPR034829">
    <property type="entry name" value="DnaD-like_sf"/>
</dbReference>
<keyword evidence="5" id="KW-1185">Reference proteome</keyword>
<evidence type="ECO:0000313" key="5">
    <source>
        <dbReference type="Proteomes" id="UP000006562"/>
    </source>
</evidence>
<feature type="compositionally biased region" description="Basic and acidic residues" evidence="2">
    <location>
        <begin position="97"/>
        <end position="107"/>
    </location>
</feature>
<dbReference type="NCBIfam" id="TIGR01446">
    <property type="entry name" value="DnaD_dom"/>
    <property type="match status" value="1"/>
</dbReference>
<feature type="compositionally biased region" description="Polar residues" evidence="2">
    <location>
        <begin position="215"/>
        <end position="229"/>
    </location>
</feature>
<dbReference type="Pfam" id="PF07261">
    <property type="entry name" value="DnaB_2"/>
    <property type="match status" value="1"/>
</dbReference>
<accession>A0A9P1NGP3</accession>
<dbReference type="Proteomes" id="UP000006562">
    <property type="component" value="Chromosome"/>
</dbReference>
<sequence>MNYLKEMNGFMNWLETNPLSATTQALWFHLMHINNKTGWREWFTTSNTTLQAKIEITEATLIKHRKILIELKRIEYEPQGRKAGKYKLISFENPVRNEETENGKADIPDAASPKESAPKAQQEVDEKMKNAFELFENKTARTIGTMEVQRLGYMVDDYGEEKVMEAMKQAFRSKGNNVNLNYIEAILSNPFSQRRKEKQQYGSSQNARYGRGNEGHSNQAPGSVSSIFNGTGRLRRKG</sequence>
<feature type="region of interest" description="Disordered" evidence="2">
    <location>
        <begin position="191"/>
        <end position="238"/>
    </location>
</feature>